<feature type="region of interest" description="Disordered" evidence="1">
    <location>
        <begin position="91"/>
        <end position="115"/>
    </location>
</feature>
<accession>A0A368FMM1</accession>
<sequence length="200" mass="21933">MSLPRPKKPKEVDVDWTKSATLRPNRKSTATVRRLSVISMSSRVAVASFQNSAPPSGRQAKKVNVPVVPNMNVVDRNKYEDVNRNVRSNMSCRSMASPSRMSDDRSSDSQNCNRISRPTIFGTNSSSSFSSYGTEVGHLLGTKNGGELCVFGATVTYGLSSESAHSPEIVIVVLLLYNCVAAALRRLFVVCFSCEQRTYD</sequence>
<gene>
    <name evidence="2" type="ORF">ANCCAN_20690</name>
</gene>
<reference evidence="2 3" key="1">
    <citation type="submission" date="2014-10" db="EMBL/GenBank/DDBJ databases">
        <title>Draft genome of the hookworm Ancylostoma caninum.</title>
        <authorList>
            <person name="Mitreva M."/>
        </authorList>
    </citation>
    <scope>NUCLEOTIDE SEQUENCE [LARGE SCALE GENOMIC DNA]</scope>
    <source>
        <strain evidence="2 3">Baltimore</strain>
    </source>
</reference>
<dbReference type="Proteomes" id="UP000252519">
    <property type="component" value="Unassembled WGS sequence"/>
</dbReference>
<keyword evidence="3" id="KW-1185">Reference proteome</keyword>
<dbReference type="EMBL" id="JOJR01000914">
    <property type="protein sequence ID" value="RCN33481.1"/>
    <property type="molecule type" value="Genomic_DNA"/>
</dbReference>
<evidence type="ECO:0000313" key="2">
    <source>
        <dbReference type="EMBL" id="RCN33481.1"/>
    </source>
</evidence>
<organism evidence="2 3">
    <name type="scientific">Ancylostoma caninum</name>
    <name type="common">Dog hookworm</name>
    <dbReference type="NCBI Taxonomy" id="29170"/>
    <lineage>
        <taxon>Eukaryota</taxon>
        <taxon>Metazoa</taxon>
        <taxon>Ecdysozoa</taxon>
        <taxon>Nematoda</taxon>
        <taxon>Chromadorea</taxon>
        <taxon>Rhabditida</taxon>
        <taxon>Rhabditina</taxon>
        <taxon>Rhabditomorpha</taxon>
        <taxon>Strongyloidea</taxon>
        <taxon>Ancylostomatidae</taxon>
        <taxon>Ancylostomatinae</taxon>
        <taxon>Ancylostoma</taxon>
    </lineage>
</organism>
<proteinExistence type="predicted"/>
<protein>
    <submittedName>
        <fullName evidence="2">Uncharacterized protein</fullName>
    </submittedName>
</protein>
<comment type="caution">
    <text evidence="2">The sequence shown here is derived from an EMBL/GenBank/DDBJ whole genome shotgun (WGS) entry which is preliminary data.</text>
</comment>
<name>A0A368FMM1_ANCCA</name>
<evidence type="ECO:0000256" key="1">
    <source>
        <dbReference type="SAM" id="MobiDB-lite"/>
    </source>
</evidence>
<evidence type="ECO:0000313" key="3">
    <source>
        <dbReference type="Proteomes" id="UP000252519"/>
    </source>
</evidence>
<dbReference type="OrthoDB" id="5860401at2759"/>
<dbReference type="AlphaFoldDB" id="A0A368FMM1"/>